<dbReference type="PANTHER" id="PTHR43100:SF1">
    <property type="entry name" value="GLUTAMATE SYNTHASE [NADPH] SMALL CHAIN"/>
    <property type="match status" value="1"/>
</dbReference>
<dbReference type="NCBIfam" id="NF008730">
    <property type="entry name" value="PRK11750.1"/>
    <property type="match status" value="1"/>
</dbReference>
<comment type="similarity">
    <text evidence="6">Belongs to the glutamate synthase family.</text>
</comment>
<evidence type="ECO:0000256" key="16">
    <source>
        <dbReference type="ARBA" id="ARBA00023014"/>
    </source>
</evidence>
<dbReference type="InterPro" id="IPR036485">
    <property type="entry name" value="Glu_synth_asu_C_sf"/>
</dbReference>
<accession>A0A9P9A053</accession>
<dbReference type="GO" id="GO:0005506">
    <property type="term" value="F:iron ion binding"/>
    <property type="evidence" value="ECO:0007669"/>
    <property type="project" value="InterPro"/>
</dbReference>
<dbReference type="FunFam" id="3.20.20.70:FF:000031">
    <property type="entry name" value="Glutamate synthase 1 [NADH]"/>
    <property type="match status" value="1"/>
</dbReference>
<dbReference type="FunFam" id="3.20.20.70:FF:000017">
    <property type="entry name" value="Glutamate synthase [NADH], amyloplastic"/>
    <property type="match status" value="1"/>
</dbReference>
<evidence type="ECO:0000256" key="17">
    <source>
        <dbReference type="ARBA" id="ARBA00023164"/>
    </source>
</evidence>
<dbReference type="Pfam" id="PF01645">
    <property type="entry name" value="Glu_synthase"/>
    <property type="match status" value="1"/>
</dbReference>
<sequence>MGLPVEFDDRQTSIESEVETYHPYEYQTENNGSWAGALPVKQGLYDPELEKDACGVGFACHIKGVPSHKIVSDARNLLCNMTHRGAVGSDARDGDGAGVMTSIPHKFFIKNFEREVGIKLPPLGQYAVGNLFFKPDEETLQESKRQLEDIAESLGLRVLGWREPPVDSTLLGPAAKSREPTILQPFVVLTSAYGSGDAPEITDPEQFDDRHFERQLYVLRKRATHTIGLHNWFYLCSLSNRNIVYKGQLSPVQVYSYYHDLVNADYQAHFALVHSRFSTNTFPSWDRAQPLRWAAHNGEINTLRGNKNWMRAREGVMQSDIFGDELEQLYPVVEDGGSDSAAFDNVLELLTINGVLSLPEAVMLMVPEAWQGNTAMDPKKAAFYEWAACQMEPWDGPALFTFADGRYCGANLDRNGLRPCRYYIMDDDRIICASEVGTIPVDPERVIQKGRLQPGKMLLVDTQAGRLIDDSELKNAVSSRNDFRSWIDNELISLPKVLSQATESGLDIAPKPDLSKIQEDPLLLAFGYTHEQVSLLLAPMAQDEKEALGSMGNDAPLACLSQAPRLLYEYFRQLFAQVTNPPIDPIRESIVMSLDCYVGPQGNLLEMDSSQCGRLLLPSPILSIPEFNALTNISKTHPQWTVKTIDLTFPKKDGVAGYLKHLDNICDEATAAIEAHDRIIVLSDRKVSKDRVAVSTLLASGMVHHHLVSNKWRSMAAIVLESAEAREVHHMCVLLGYGADAINPYLAMEAIIKLNREGLIRKKLSDDALIANYKHSVDGGILKVMSKMGISTLASYKGAQIFEALGVDDDVIERCFRGTASRIKGATFEIIAEDAFRFHERGFPSRYTVGPTGLPESGEYHWRDGGEAHVNDPTSIANIQDAVRNKNDKSYEAYSRSEYEQIKACTLRGMLDFKFDECTPIPIDQVEPWTEIVRRFCTGAMSYGSISMESHSTLAVAMNRLGGKSNTGEGGEDPERSQVMTNGDTMRSAIKQIASGRFGVTSAYLADSDELQIKMAQGAKPGEGGELPGHKVSKSIARTRHSTPGVGLISPPPHHDIYSIEDLKQLIYDLKCSNPRSRVSVKLVSETGVGIVASGVAKAKADHILISGHDGGTGASRWTGIKYAGLPWELGLAETHQTLVLNDLRGRVVVQTDGQLRTGRDVALACLLGAEEWGFATTPLIAMGCIMMRKCHLNTCPVGIATQDPELRKKFTGTPEHVINFFYYVANELRAIMAKLGFRTINEMVGHVEVLKVKDDLRTNKTANIDLSLILTPAHKLRPGVATFNVRKQDHKLHVRLDNKLISEAELTLDKGLPSRIECDITNTDRAMGTSLSYHISKRYGEAGLPLDTVHVNIKGSAGQSFGAFLAPGVTLELEGDANDYVGKGLSGGRMIIYPPRSAVFKAEENILIGNTCLYGATSGSCFFRGIAAERFAVRNSGATAVVEGVGDHGCEYMTGGRVVVLGSTGRNFAAGMSGGIAYVLDIHRDFESKLNMEMVEASSLEDPAEIAFLRGLIEDHHHYTGSELAARILVDFNRALPRFVKVLPVDYKRILEQEAAKAAEAKRAEYNLPILPGAKPKKEEHKASKLQDMEEAVGDNAAEKKRSLVLDKTKGFMKYQRRSEKYRNAKTRTKDWQELSQRLDEDELKYQSARCMDCGVPFCQSDSGCPISNIIPKWNELVFQNQWQEALNRLLMTNNFPEFTGRVCPAPCEGACVLGINEDPVGIKSIECAIIDRGFEQGWMVPQPPEVRTGKNIAIVGSGPAGLAAADQLNRAGHSVTVYERADRPGGLLMYGIPNMKLDKRIVKRRTDFMAAEGVIFKTGVAIGEDITLTDLKAQNDAVIIATGATVARDLPIKGRNLEGIHFAMEFLHKNTKSLLDSELQDNAYLSAKGKDVIVIGGGDTGNDCIGTSVRHGAKSVINFELLPQPPPQRGSDNPWPQWPRIYRVDYGHTEVKQHMGKDPREYCIMSEEFVDDGSGRVKGINTIRVEWTKSATGGWDMKKLEETKQFFPADLVLLSMGFLGPEARVLGDDIEKDTRKNVKTAAGSYATNVPGIFAAGDCRRGQSLIVWGINEGRQAAREVDLYLEKYTSLPVTGGIVKRTAQEIFSISAA</sequence>
<dbReference type="Gene3D" id="3.50.50.60">
    <property type="entry name" value="FAD/NAD(P)-binding domain"/>
    <property type="match status" value="1"/>
</dbReference>
<dbReference type="FunFam" id="3.50.50.60:FF:000160">
    <property type="entry name" value="Glutamate synthase (NADPH)"/>
    <property type="match status" value="1"/>
</dbReference>
<evidence type="ECO:0000256" key="9">
    <source>
        <dbReference type="ARBA" id="ARBA00022630"/>
    </source>
</evidence>
<evidence type="ECO:0000256" key="22">
    <source>
        <dbReference type="ARBA" id="ARBA00068518"/>
    </source>
</evidence>
<evidence type="ECO:0000313" key="27">
    <source>
        <dbReference type="Proteomes" id="UP000758603"/>
    </source>
</evidence>
<dbReference type="CDD" id="cd02808">
    <property type="entry name" value="GltS_FMN"/>
    <property type="match status" value="1"/>
</dbReference>
<dbReference type="InterPro" id="IPR002932">
    <property type="entry name" value="Glu_synthdom"/>
</dbReference>
<dbReference type="Proteomes" id="UP000758603">
    <property type="component" value="Unassembled WGS sequence"/>
</dbReference>
<dbReference type="Gene3D" id="2.160.20.60">
    <property type="entry name" value="Glutamate synthase, alpha subunit, C-terminal domain"/>
    <property type="match status" value="1"/>
</dbReference>
<dbReference type="Gene3D" id="1.10.1060.10">
    <property type="entry name" value="Alpha-helical ferredoxin"/>
    <property type="match status" value="1"/>
</dbReference>
<keyword evidence="9" id="KW-0285">Flavoprotein</keyword>
<evidence type="ECO:0000256" key="14">
    <source>
        <dbReference type="ARBA" id="ARBA00023002"/>
    </source>
</evidence>
<evidence type="ECO:0000256" key="23">
    <source>
        <dbReference type="PIRSR" id="PIRSR000187-1"/>
    </source>
</evidence>
<comment type="pathway">
    <text evidence="3">Energy metabolism; nitrogen metabolism.</text>
</comment>
<dbReference type="FunFam" id="1.10.1060.10:FF:000006">
    <property type="entry name" value="Glutamate synthase (NADPH/NADH)"/>
    <property type="match status" value="1"/>
</dbReference>
<dbReference type="Gene3D" id="3.20.20.70">
    <property type="entry name" value="Aldolase class I"/>
    <property type="match status" value="2"/>
</dbReference>
<dbReference type="SUPFAM" id="SSF51971">
    <property type="entry name" value="Nucleotide-binding domain"/>
    <property type="match status" value="1"/>
</dbReference>
<evidence type="ECO:0000256" key="1">
    <source>
        <dbReference type="ARBA" id="ARBA00001917"/>
    </source>
</evidence>
<dbReference type="NCBIfam" id="TIGR01317">
    <property type="entry name" value="GOGAT_sm_gam"/>
    <property type="match status" value="1"/>
</dbReference>
<dbReference type="RefSeq" id="XP_045960953.1">
    <property type="nucleotide sequence ID" value="XM_046106671.1"/>
</dbReference>
<keyword evidence="13" id="KW-0315">Glutamine amidotransferase</keyword>
<comment type="subunit">
    <text evidence="7">Homotrimer.</text>
</comment>
<dbReference type="InterPro" id="IPR051394">
    <property type="entry name" value="Glutamate_Synthase"/>
</dbReference>
<dbReference type="Pfam" id="PF14691">
    <property type="entry name" value="Fer4_20"/>
    <property type="match status" value="1"/>
</dbReference>
<evidence type="ECO:0000256" key="15">
    <source>
        <dbReference type="ARBA" id="ARBA00023004"/>
    </source>
</evidence>
<comment type="cofactor">
    <cofactor evidence="1">
        <name>FMN</name>
        <dbReference type="ChEBI" id="CHEBI:58210"/>
    </cofactor>
</comment>
<dbReference type="GeneID" id="70135562"/>
<evidence type="ECO:0000256" key="7">
    <source>
        <dbReference type="ARBA" id="ARBA00011233"/>
    </source>
</evidence>
<feature type="binding site" evidence="24">
    <location>
        <position position="1196"/>
    </location>
    <ligand>
        <name>[3Fe-4S] cluster</name>
        <dbReference type="ChEBI" id="CHEBI:21137"/>
    </ligand>
</feature>
<keyword evidence="11" id="KW-0479">Metal-binding</keyword>
<evidence type="ECO:0000256" key="8">
    <source>
        <dbReference type="ARBA" id="ARBA00022605"/>
    </source>
</evidence>
<dbReference type="InterPro" id="IPR006982">
    <property type="entry name" value="Glu_synth_centr_N"/>
</dbReference>
<dbReference type="InterPro" id="IPR009051">
    <property type="entry name" value="Helical_ferredxn"/>
</dbReference>
<comment type="catalytic activity">
    <reaction evidence="20">
        <text>2 L-glutamate + NAD(+) = L-glutamine + 2-oxoglutarate + NADH + H(+)</text>
        <dbReference type="Rhea" id="RHEA:13753"/>
        <dbReference type="ChEBI" id="CHEBI:15378"/>
        <dbReference type="ChEBI" id="CHEBI:16810"/>
        <dbReference type="ChEBI" id="CHEBI:29985"/>
        <dbReference type="ChEBI" id="CHEBI:57540"/>
        <dbReference type="ChEBI" id="CHEBI:57945"/>
        <dbReference type="ChEBI" id="CHEBI:58359"/>
        <dbReference type="EC" id="1.4.1.14"/>
    </reaction>
</comment>
<dbReference type="GO" id="GO:0010181">
    <property type="term" value="F:FMN binding"/>
    <property type="evidence" value="ECO:0007669"/>
    <property type="project" value="InterPro"/>
</dbReference>
<dbReference type="FunFam" id="2.160.20.60:FF:000001">
    <property type="entry name" value="Glutamate synthase, large subunit"/>
    <property type="match status" value="1"/>
</dbReference>
<dbReference type="InterPro" id="IPR012220">
    <property type="entry name" value="Glu_synth_euk"/>
</dbReference>
<dbReference type="PRINTS" id="PR00419">
    <property type="entry name" value="ADXRDTASE"/>
</dbReference>
<evidence type="ECO:0000256" key="11">
    <source>
        <dbReference type="ARBA" id="ARBA00022723"/>
    </source>
</evidence>
<gene>
    <name evidence="26" type="ORF">BKA67DRAFT_655033</name>
</gene>
<dbReference type="OrthoDB" id="4327079at2759"/>
<evidence type="ECO:0000256" key="10">
    <source>
        <dbReference type="ARBA" id="ARBA00022643"/>
    </source>
</evidence>
<keyword evidence="12" id="KW-0274">FAD</keyword>
<evidence type="ECO:0000256" key="4">
    <source>
        <dbReference type="ARBA" id="ARBA00004909"/>
    </source>
</evidence>
<comment type="pathway">
    <text evidence="4">Nitrogen metabolism.</text>
</comment>
<keyword evidence="14" id="KW-0560">Oxidoreductase</keyword>
<protein>
    <recommendedName>
        <fullName evidence="22">Glutamate synthase [NADH]</fullName>
        <ecNumber evidence="19">1.4.1.14</ecNumber>
    </recommendedName>
</protein>
<dbReference type="GO" id="GO:0050660">
    <property type="term" value="F:flavin adenine dinucleotide binding"/>
    <property type="evidence" value="ECO:0007669"/>
    <property type="project" value="InterPro"/>
</dbReference>
<feature type="active site" description="For GATase activity" evidence="23">
    <location>
        <position position="54"/>
    </location>
</feature>
<name>A0A9P9A053_9PEZI</name>
<dbReference type="InterPro" id="IPR028261">
    <property type="entry name" value="DPD_II"/>
</dbReference>
<keyword evidence="8" id="KW-0028">Amino-acid biosynthesis</keyword>
<evidence type="ECO:0000256" key="3">
    <source>
        <dbReference type="ARBA" id="ARBA00004802"/>
    </source>
</evidence>
<comment type="cofactor">
    <cofactor evidence="2">
        <name>FAD</name>
        <dbReference type="ChEBI" id="CHEBI:57692"/>
    </cofactor>
</comment>
<reference evidence="26" key="1">
    <citation type="journal article" date="2021" name="Nat. Commun.">
        <title>Genetic determinants of endophytism in the Arabidopsis root mycobiome.</title>
        <authorList>
            <person name="Mesny F."/>
            <person name="Miyauchi S."/>
            <person name="Thiergart T."/>
            <person name="Pickel B."/>
            <person name="Atanasova L."/>
            <person name="Karlsson M."/>
            <person name="Huettel B."/>
            <person name="Barry K.W."/>
            <person name="Haridas S."/>
            <person name="Chen C."/>
            <person name="Bauer D."/>
            <person name="Andreopoulos W."/>
            <person name="Pangilinan J."/>
            <person name="LaButti K."/>
            <person name="Riley R."/>
            <person name="Lipzen A."/>
            <person name="Clum A."/>
            <person name="Drula E."/>
            <person name="Henrissat B."/>
            <person name="Kohler A."/>
            <person name="Grigoriev I.V."/>
            <person name="Martin F.M."/>
            <person name="Hacquard S."/>
        </authorList>
    </citation>
    <scope>NUCLEOTIDE SEQUENCE</scope>
    <source>
        <strain evidence="26">MPI-SDFR-AT-0073</strain>
    </source>
</reference>
<evidence type="ECO:0000256" key="20">
    <source>
        <dbReference type="ARBA" id="ARBA00048867"/>
    </source>
</evidence>
<dbReference type="SUPFAM" id="SSF69336">
    <property type="entry name" value="Alpha subunit of glutamate synthase, C-terminal domain"/>
    <property type="match status" value="1"/>
</dbReference>
<evidence type="ECO:0000256" key="21">
    <source>
        <dbReference type="ARBA" id="ARBA00057049"/>
    </source>
</evidence>
<evidence type="ECO:0000256" key="5">
    <source>
        <dbReference type="ARBA" id="ARBA00004944"/>
    </source>
</evidence>
<keyword evidence="18 24" id="KW-0003">3Fe-4S</keyword>
<dbReference type="Gene3D" id="3.60.20.10">
    <property type="entry name" value="Glutamine Phosphoribosylpyrophosphate, subunit 1, domain 1"/>
    <property type="match status" value="1"/>
</dbReference>
<dbReference type="InterPro" id="IPR006005">
    <property type="entry name" value="Glut_synth_ssu1"/>
</dbReference>
<dbReference type="InterPro" id="IPR017932">
    <property type="entry name" value="GATase_2_dom"/>
</dbReference>
<evidence type="ECO:0000256" key="13">
    <source>
        <dbReference type="ARBA" id="ARBA00022962"/>
    </source>
</evidence>
<evidence type="ECO:0000256" key="18">
    <source>
        <dbReference type="ARBA" id="ARBA00023291"/>
    </source>
</evidence>
<comment type="pathway">
    <text evidence="5">Amino-acid biosynthesis; L-glutamate biosynthesis via GLT pathway; L-glutamate from 2-oxoglutarate and L-glutamine (NAD(+) route): step 1/1.</text>
</comment>
<dbReference type="InterPro" id="IPR002489">
    <property type="entry name" value="Glu_synth_asu_C"/>
</dbReference>
<dbReference type="SUPFAM" id="SSF51395">
    <property type="entry name" value="FMN-linked oxidoreductases"/>
    <property type="match status" value="1"/>
</dbReference>
<feature type="domain" description="Glutamine amidotransferase type-2" evidence="25">
    <location>
        <begin position="54"/>
        <end position="463"/>
    </location>
</feature>
<dbReference type="GO" id="GO:0016639">
    <property type="term" value="F:oxidoreductase activity, acting on the CH-NH2 group of donors, NAD or NADP as acceptor"/>
    <property type="evidence" value="ECO:0007669"/>
    <property type="project" value="InterPro"/>
</dbReference>
<comment type="function">
    <text evidence="21">Forms L-glutamate from L-glutamine and 2-oxoglutarate. Represents an alternative pathway to L-glutamate dehydrogenase for the biosynthesis of L-glutamate. Participates with glutamine synthetase in ammonia assimilation processes. The enzyme is specific for NADH, L-glutamine and 2-oxoglutarate.</text>
</comment>
<evidence type="ECO:0000313" key="26">
    <source>
        <dbReference type="EMBL" id="KAH6656719.1"/>
    </source>
</evidence>
<dbReference type="PIRSF" id="PIRSF000187">
    <property type="entry name" value="GOGAT"/>
    <property type="match status" value="1"/>
</dbReference>
<dbReference type="GO" id="GO:0006537">
    <property type="term" value="P:glutamate biosynthetic process"/>
    <property type="evidence" value="ECO:0007669"/>
    <property type="project" value="UniProtKB-KW"/>
</dbReference>
<feature type="binding site" evidence="24">
    <location>
        <position position="1191"/>
    </location>
    <ligand>
        <name>[3Fe-4S] cluster</name>
        <dbReference type="ChEBI" id="CHEBI:21137"/>
    </ligand>
</feature>
<dbReference type="InterPro" id="IPR029055">
    <property type="entry name" value="Ntn_hydrolases_N"/>
</dbReference>
<dbReference type="Pfam" id="PF01493">
    <property type="entry name" value="GXGXG"/>
    <property type="match status" value="1"/>
</dbReference>
<evidence type="ECO:0000256" key="6">
    <source>
        <dbReference type="ARBA" id="ARBA00009716"/>
    </source>
</evidence>
<dbReference type="EMBL" id="JAGPXC010000002">
    <property type="protein sequence ID" value="KAH6656719.1"/>
    <property type="molecule type" value="Genomic_DNA"/>
</dbReference>
<dbReference type="GO" id="GO:0016040">
    <property type="term" value="F:glutamate synthase (NADH) activity"/>
    <property type="evidence" value="ECO:0007669"/>
    <property type="project" value="UniProtKB-EC"/>
</dbReference>
<dbReference type="FunFam" id="3.60.20.10:FF:000001">
    <property type="entry name" value="Glutamate synthase, large subunit"/>
    <property type="match status" value="1"/>
</dbReference>
<dbReference type="SUPFAM" id="SSF46548">
    <property type="entry name" value="alpha-helical ferredoxin"/>
    <property type="match status" value="1"/>
</dbReference>
<comment type="cofactor">
    <cofactor evidence="24">
        <name>[3Fe-4S] cluster</name>
        <dbReference type="ChEBI" id="CHEBI:21137"/>
    </cofactor>
    <text evidence="24">Binds 1 [3Fe-4S] cluster.</text>
</comment>
<evidence type="ECO:0000256" key="19">
    <source>
        <dbReference type="ARBA" id="ARBA00024383"/>
    </source>
</evidence>
<dbReference type="Pfam" id="PF04898">
    <property type="entry name" value="Glu_syn_central"/>
    <property type="match status" value="1"/>
</dbReference>
<proteinExistence type="inferred from homology"/>
<dbReference type="Pfam" id="PF00310">
    <property type="entry name" value="GATase_2"/>
    <property type="match status" value="1"/>
</dbReference>
<dbReference type="GO" id="GO:0051538">
    <property type="term" value="F:3 iron, 4 sulfur cluster binding"/>
    <property type="evidence" value="ECO:0007669"/>
    <property type="project" value="UniProtKB-KW"/>
</dbReference>
<dbReference type="SUPFAM" id="SSF56235">
    <property type="entry name" value="N-terminal nucleophile aminohydrolases (Ntn hydrolases)"/>
    <property type="match status" value="1"/>
</dbReference>
<keyword evidence="27" id="KW-1185">Reference proteome</keyword>
<dbReference type="EC" id="1.4.1.14" evidence="19"/>
<dbReference type="InterPro" id="IPR013785">
    <property type="entry name" value="Aldolase_TIM"/>
</dbReference>
<dbReference type="CDD" id="cd00982">
    <property type="entry name" value="gltB_C"/>
    <property type="match status" value="1"/>
</dbReference>
<dbReference type="PROSITE" id="PS51278">
    <property type="entry name" value="GATASE_TYPE_2"/>
    <property type="match status" value="1"/>
</dbReference>
<keyword evidence="15" id="KW-0408">Iron</keyword>
<keyword evidence="16 24" id="KW-0411">Iron-sulfur</keyword>
<evidence type="ECO:0000256" key="2">
    <source>
        <dbReference type="ARBA" id="ARBA00001974"/>
    </source>
</evidence>
<keyword evidence="10" id="KW-0288">FMN</keyword>
<evidence type="ECO:0000256" key="12">
    <source>
        <dbReference type="ARBA" id="ARBA00022827"/>
    </source>
</evidence>
<dbReference type="GO" id="GO:0019676">
    <property type="term" value="P:ammonia assimilation cycle"/>
    <property type="evidence" value="ECO:0007669"/>
    <property type="project" value="UniProtKB-ARBA"/>
</dbReference>
<dbReference type="Gene3D" id="3.40.50.720">
    <property type="entry name" value="NAD(P)-binding Rossmann-like Domain"/>
    <property type="match status" value="1"/>
</dbReference>
<keyword evidence="17" id="KW-0314">Glutamate biosynthesis</keyword>
<dbReference type="CDD" id="cd00713">
    <property type="entry name" value="GltS"/>
    <property type="match status" value="1"/>
</dbReference>
<evidence type="ECO:0000256" key="24">
    <source>
        <dbReference type="PIRSR" id="PIRSR000187-2"/>
    </source>
</evidence>
<evidence type="ECO:0000259" key="25">
    <source>
        <dbReference type="PROSITE" id="PS51278"/>
    </source>
</evidence>
<feature type="binding site" evidence="24">
    <location>
        <position position="1185"/>
    </location>
    <ligand>
        <name>[3Fe-4S] cluster</name>
        <dbReference type="ChEBI" id="CHEBI:21137"/>
    </ligand>
</feature>
<dbReference type="PANTHER" id="PTHR43100">
    <property type="entry name" value="GLUTAMATE SYNTHASE [NADPH] SMALL CHAIN"/>
    <property type="match status" value="1"/>
</dbReference>
<dbReference type="InterPro" id="IPR023753">
    <property type="entry name" value="FAD/NAD-binding_dom"/>
</dbReference>
<comment type="caution">
    <text evidence="26">The sequence shown here is derived from an EMBL/GenBank/DDBJ whole genome shotgun (WGS) entry which is preliminary data.</text>
</comment>
<dbReference type="Pfam" id="PF07992">
    <property type="entry name" value="Pyr_redox_2"/>
    <property type="match status" value="1"/>
</dbReference>
<dbReference type="FunFam" id="3.50.50.60:FF:000022">
    <property type="entry name" value="Glutamate synthase [NADH], amyloplastic"/>
    <property type="match status" value="1"/>
</dbReference>
<dbReference type="InterPro" id="IPR036188">
    <property type="entry name" value="FAD/NAD-bd_sf"/>
</dbReference>
<organism evidence="26 27">
    <name type="scientific">Truncatella angustata</name>
    <dbReference type="NCBI Taxonomy" id="152316"/>
    <lineage>
        <taxon>Eukaryota</taxon>
        <taxon>Fungi</taxon>
        <taxon>Dikarya</taxon>
        <taxon>Ascomycota</taxon>
        <taxon>Pezizomycotina</taxon>
        <taxon>Sordariomycetes</taxon>
        <taxon>Xylariomycetidae</taxon>
        <taxon>Amphisphaeriales</taxon>
        <taxon>Sporocadaceae</taxon>
        <taxon>Truncatella</taxon>
    </lineage>
</organism>